<keyword evidence="3 6" id="KW-0378">Hydrolase</keyword>
<evidence type="ECO:0000256" key="4">
    <source>
        <dbReference type="ARBA" id="ARBA00022833"/>
    </source>
</evidence>
<accession>A0A7T0C3P1</accession>
<evidence type="ECO:0000256" key="8">
    <source>
        <dbReference type="SAM" id="SignalP"/>
    </source>
</evidence>
<dbReference type="GO" id="GO:0046872">
    <property type="term" value="F:metal ion binding"/>
    <property type="evidence" value="ECO:0007669"/>
    <property type="project" value="UniProtKB-KW"/>
</dbReference>
<reference evidence="11" key="1">
    <citation type="submission" date="2020-02" db="EMBL/GenBank/DDBJ databases">
        <title>Genomic and physiological characterization of two novel Nitrospinaceae genera.</title>
        <authorList>
            <person name="Mueller A.J."/>
            <person name="Jung M.-Y."/>
            <person name="Strachan C.R."/>
            <person name="Herbold C.W."/>
            <person name="Kirkegaard R.H."/>
            <person name="Daims H."/>
        </authorList>
    </citation>
    <scope>NUCLEOTIDE SEQUENCE [LARGE SCALE GENOMIC DNA]</scope>
</reference>
<dbReference type="Pfam" id="PF01476">
    <property type="entry name" value="LysM"/>
    <property type="match status" value="1"/>
</dbReference>
<dbReference type="InterPro" id="IPR001915">
    <property type="entry name" value="Peptidase_M48"/>
</dbReference>
<feature type="compositionally biased region" description="Basic and acidic residues" evidence="7">
    <location>
        <begin position="369"/>
        <end position="385"/>
    </location>
</feature>
<gene>
    <name evidence="10" type="ORF">G3M78_11265</name>
</gene>
<evidence type="ECO:0000256" key="3">
    <source>
        <dbReference type="ARBA" id="ARBA00022801"/>
    </source>
</evidence>
<feature type="signal peptide" evidence="8">
    <location>
        <begin position="1"/>
        <end position="27"/>
    </location>
</feature>
<dbReference type="InterPro" id="IPR051156">
    <property type="entry name" value="Mito/Outer_Membr_Metalloprot"/>
</dbReference>
<dbReference type="CDD" id="cd07333">
    <property type="entry name" value="M48C_bepA_like"/>
    <property type="match status" value="1"/>
</dbReference>
<dbReference type="PANTHER" id="PTHR22726:SF1">
    <property type="entry name" value="METALLOENDOPEPTIDASE OMA1, MITOCHONDRIAL"/>
    <property type="match status" value="1"/>
</dbReference>
<dbReference type="Pfam" id="PF01435">
    <property type="entry name" value="Peptidase_M48"/>
    <property type="match status" value="1"/>
</dbReference>
<dbReference type="InterPro" id="IPR018392">
    <property type="entry name" value="LysM"/>
</dbReference>
<organism evidence="10 11">
    <name type="scientific">Candidatus Nitrohelix vancouverensis</name>
    <dbReference type="NCBI Taxonomy" id="2705534"/>
    <lineage>
        <taxon>Bacteria</taxon>
        <taxon>Pseudomonadati</taxon>
        <taxon>Nitrospinota/Tectimicrobiota group</taxon>
        <taxon>Nitrospinota</taxon>
        <taxon>Nitrospinia</taxon>
        <taxon>Nitrospinales</taxon>
        <taxon>Nitrospinaceae</taxon>
        <taxon>Candidatus Nitrohelix</taxon>
    </lineage>
</organism>
<comment type="similarity">
    <text evidence="6">Belongs to the peptidase M48 family.</text>
</comment>
<feature type="domain" description="LysM" evidence="9">
    <location>
        <begin position="286"/>
        <end position="333"/>
    </location>
</feature>
<sequence>MLQRAKIIFSLLLLCGAFAILPETARAVPFISEETELNLGREADPQIIRQYGLYQDKELQLYVNEVGQKLVSKLSDKVFAKYHFKVVDSSEINAFALPGGYIYITTGILAALNSEAELAGVLGHEIGHVIFHHGAKMMIRSIGAQILSIGGAIASPKNAGQWLMISTAMSSQINLGFGREAEMESDQQGMFNALEAGYNPKNMVDFLKSLRHHEIMTGQSYHGFQATHPETKERIIQADLFSSTMTRHKTNLVEGREQYISQLRGLPYDGKRQSNDNRVIKEKYIDIYRVQPGDSFPVIADKILKKPKMDLEIAVLNGMKIDDPLKPGTLIKIIREGVYAGKEIVKLEEDTLNSVAKGSAMPNVPELNRIPEDDLKVGRPDIRTR</sequence>
<evidence type="ECO:0000256" key="5">
    <source>
        <dbReference type="ARBA" id="ARBA00023049"/>
    </source>
</evidence>
<dbReference type="GO" id="GO:0016020">
    <property type="term" value="C:membrane"/>
    <property type="evidence" value="ECO:0007669"/>
    <property type="project" value="TreeGrafter"/>
</dbReference>
<feature type="chain" id="PRO_5032468233" evidence="8">
    <location>
        <begin position="28"/>
        <end position="385"/>
    </location>
</feature>
<dbReference type="KEGG" id="nva:G3M78_11265"/>
<dbReference type="CDD" id="cd00118">
    <property type="entry name" value="LysM"/>
    <property type="match status" value="1"/>
</dbReference>
<name>A0A7T0C3P1_9BACT</name>
<dbReference type="AlphaFoldDB" id="A0A7T0C3P1"/>
<evidence type="ECO:0000256" key="7">
    <source>
        <dbReference type="SAM" id="MobiDB-lite"/>
    </source>
</evidence>
<proteinExistence type="inferred from homology"/>
<keyword evidence="2" id="KW-0479">Metal-binding</keyword>
<feature type="region of interest" description="Disordered" evidence="7">
    <location>
        <begin position="363"/>
        <end position="385"/>
    </location>
</feature>
<dbReference type="Gene3D" id="3.30.2010.10">
    <property type="entry name" value="Metalloproteases ('zincins'), catalytic domain"/>
    <property type="match status" value="1"/>
</dbReference>
<evidence type="ECO:0000259" key="9">
    <source>
        <dbReference type="PROSITE" id="PS51782"/>
    </source>
</evidence>
<dbReference type="Proteomes" id="UP000594464">
    <property type="component" value="Chromosome"/>
</dbReference>
<evidence type="ECO:0000256" key="6">
    <source>
        <dbReference type="RuleBase" id="RU003983"/>
    </source>
</evidence>
<evidence type="ECO:0000256" key="1">
    <source>
        <dbReference type="ARBA" id="ARBA00022670"/>
    </source>
</evidence>
<keyword evidence="1 6" id="KW-0645">Protease</keyword>
<dbReference type="PROSITE" id="PS51782">
    <property type="entry name" value="LYSM"/>
    <property type="match status" value="1"/>
</dbReference>
<dbReference type="GO" id="GO:0004222">
    <property type="term" value="F:metalloendopeptidase activity"/>
    <property type="evidence" value="ECO:0007669"/>
    <property type="project" value="InterPro"/>
</dbReference>
<keyword evidence="5 6" id="KW-0482">Metalloprotease</keyword>
<dbReference type="PANTHER" id="PTHR22726">
    <property type="entry name" value="METALLOENDOPEPTIDASE OMA1"/>
    <property type="match status" value="1"/>
</dbReference>
<keyword evidence="8" id="KW-0732">Signal</keyword>
<evidence type="ECO:0000256" key="2">
    <source>
        <dbReference type="ARBA" id="ARBA00022723"/>
    </source>
</evidence>
<evidence type="ECO:0000313" key="10">
    <source>
        <dbReference type="EMBL" id="QPJ65939.1"/>
    </source>
</evidence>
<dbReference type="EMBL" id="CP048620">
    <property type="protein sequence ID" value="QPJ65939.1"/>
    <property type="molecule type" value="Genomic_DNA"/>
</dbReference>
<evidence type="ECO:0000313" key="11">
    <source>
        <dbReference type="Proteomes" id="UP000594464"/>
    </source>
</evidence>
<dbReference type="GO" id="GO:0051603">
    <property type="term" value="P:proteolysis involved in protein catabolic process"/>
    <property type="evidence" value="ECO:0007669"/>
    <property type="project" value="TreeGrafter"/>
</dbReference>
<keyword evidence="4 6" id="KW-0862">Zinc</keyword>
<protein>
    <submittedName>
        <fullName evidence="10">M48 family metalloprotease</fullName>
    </submittedName>
</protein>
<comment type="cofactor">
    <cofactor evidence="6">
        <name>Zn(2+)</name>
        <dbReference type="ChEBI" id="CHEBI:29105"/>
    </cofactor>
    <text evidence="6">Binds 1 zinc ion per subunit.</text>
</comment>